<dbReference type="Gene3D" id="3.40.50.720">
    <property type="entry name" value="NAD(P)-binding Rossmann-like Domain"/>
    <property type="match status" value="1"/>
</dbReference>
<evidence type="ECO:0000256" key="1">
    <source>
        <dbReference type="RuleBase" id="RU363097"/>
    </source>
</evidence>
<dbReference type="GO" id="GO:0006629">
    <property type="term" value="P:lipid metabolic process"/>
    <property type="evidence" value="ECO:0007669"/>
    <property type="project" value="UniProtKB-KW"/>
</dbReference>
<dbReference type="InterPro" id="IPR013120">
    <property type="entry name" value="FAR_NAD-bd"/>
</dbReference>
<keyword evidence="1" id="KW-0521">NADP</keyword>
<dbReference type="EC" id="1.2.1.84" evidence="1"/>
<evidence type="ECO:0000259" key="2">
    <source>
        <dbReference type="Pfam" id="PF07993"/>
    </source>
</evidence>
<dbReference type="PANTHER" id="PTHR11011">
    <property type="entry name" value="MALE STERILITY PROTEIN 2-RELATED"/>
    <property type="match status" value="1"/>
</dbReference>
<organism evidence="3 4">
    <name type="scientific">Podila verticillata NRRL 6337</name>
    <dbReference type="NCBI Taxonomy" id="1069443"/>
    <lineage>
        <taxon>Eukaryota</taxon>
        <taxon>Fungi</taxon>
        <taxon>Fungi incertae sedis</taxon>
        <taxon>Mucoromycota</taxon>
        <taxon>Mortierellomycotina</taxon>
        <taxon>Mortierellomycetes</taxon>
        <taxon>Mortierellales</taxon>
        <taxon>Mortierellaceae</taxon>
        <taxon>Podila</taxon>
    </lineage>
</organism>
<comment type="function">
    <text evidence="1">Catalyzes the reduction of fatty acyl-CoA to fatty alcohols.</text>
</comment>
<dbReference type="OrthoDB" id="429813at2759"/>
<protein>
    <recommendedName>
        <fullName evidence="1">Fatty acyl-CoA reductase</fullName>
        <ecNumber evidence="1">1.2.1.84</ecNumber>
    </recommendedName>
</protein>
<dbReference type="GO" id="GO:0080019">
    <property type="term" value="F:alcohol-forming very long-chain fatty acyl-CoA reductase activity"/>
    <property type="evidence" value="ECO:0007669"/>
    <property type="project" value="InterPro"/>
</dbReference>
<evidence type="ECO:0000313" key="4">
    <source>
        <dbReference type="Proteomes" id="UP000243308"/>
    </source>
</evidence>
<comment type="similarity">
    <text evidence="1">Belongs to the fatty acyl-CoA reductase family.</text>
</comment>
<dbReference type="Proteomes" id="UP000243308">
    <property type="component" value="Unassembled WGS sequence"/>
</dbReference>
<keyword evidence="4" id="KW-1185">Reference proteome</keyword>
<dbReference type="InterPro" id="IPR036291">
    <property type="entry name" value="NAD(P)-bd_dom_sf"/>
</dbReference>
<dbReference type="AlphaFoldDB" id="A0A086TMA6"/>
<sequence>MEFYENNQVIFLTGGTGFVGKTLVEKILRSLPKVQKIYLLVRAIDKTQLQNRVNEEIFGSRLFETLKAQFATVQDFHNQIASKVVPVQGDITLDNLGLSVEDKAMVQADTTVMINCAAAVNYFHPLREAVNMNCYGPLRAFKIAKGMSCLAAMVHISTSFVNTQFGPVVKEQMYPYPLGDPDRLFGKIEAMSDKELIEYERNVVLKVFPNTYLASKSLAEHLIMSWSRLMDLPVAIVRPSIISPSLSEPVPGWVEGMGGCNAVSVLSALGIVQEWIGFEKLVVDLVPVDLVCKTILMAASQAKRNLPAVPIFHIGTGSHNPVTYDHYLCSIEQYWRQARLSTGSSKISENVQVALYSAADFERRFHQRFSKELELLRGGGHEGLRKKLTQAYCTPKMYSVHGTHQWFWDISNSIALDDAAPEALHSGLKFGFSWDEYLHIYNMGLHEFVLKEQVDKKLVVKYFRKSVQRHFCPDGENIEEHIRHSLGLSSRL</sequence>
<keyword evidence="1" id="KW-0443">Lipid metabolism</keyword>
<keyword evidence="1" id="KW-0444">Lipid biosynthesis</keyword>
<comment type="catalytic activity">
    <reaction evidence="1">
        <text>a long-chain fatty acyl-CoA + 2 NADPH + 2 H(+) = a long-chain primary fatty alcohol + 2 NADP(+) + CoA</text>
        <dbReference type="Rhea" id="RHEA:52716"/>
        <dbReference type="ChEBI" id="CHEBI:15378"/>
        <dbReference type="ChEBI" id="CHEBI:57287"/>
        <dbReference type="ChEBI" id="CHEBI:57783"/>
        <dbReference type="ChEBI" id="CHEBI:58349"/>
        <dbReference type="ChEBI" id="CHEBI:77396"/>
        <dbReference type="ChEBI" id="CHEBI:83139"/>
        <dbReference type="EC" id="1.2.1.84"/>
    </reaction>
</comment>
<dbReference type="SUPFAM" id="SSF51735">
    <property type="entry name" value="NAD(P)-binding Rossmann-fold domains"/>
    <property type="match status" value="1"/>
</dbReference>
<feature type="domain" description="Thioester reductase (TE)" evidence="2">
    <location>
        <begin position="12"/>
        <end position="295"/>
    </location>
</feature>
<evidence type="ECO:0000313" key="3">
    <source>
        <dbReference type="EMBL" id="KFH63083.1"/>
    </source>
</evidence>
<dbReference type="Pfam" id="PF07993">
    <property type="entry name" value="NAD_binding_4"/>
    <property type="match status" value="1"/>
</dbReference>
<dbReference type="GO" id="GO:0102965">
    <property type="term" value="F:alcohol-forming long-chain fatty acyl-CoA reductase activity"/>
    <property type="evidence" value="ECO:0007669"/>
    <property type="project" value="UniProtKB-EC"/>
</dbReference>
<gene>
    <name evidence="3" type="ORF">MVEG_11120</name>
</gene>
<keyword evidence="1" id="KW-0560">Oxidoreductase</keyword>
<reference evidence="3 4" key="1">
    <citation type="submission" date="2011-02" db="EMBL/GenBank/DDBJ databases">
        <title>The Genome Sequence of Mortierella verticillata NRRL 6337.</title>
        <authorList>
            <consortium name="The Broad Institute Genome Sequencing Platform"/>
            <person name="Russ C."/>
            <person name="Cuomo C."/>
            <person name="Burger G."/>
            <person name="Gray M.W."/>
            <person name="Holland P.W.H."/>
            <person name="King N."/>
            <person name="Lang F.B.F."/>
            <person name="Roger A.J."/>
            <person name="Ruiz-Trillo I."/>
            <person name="Young S.K."/>
            <person name="Zeng Q."/>
            <person name="Gargeya S."/>
            <person name="Alvarado L."/>
            <person name="Berlin A."/>
            <person name="Chapman S.B."/>
            <person name="Chen Z."/>
            <person name="Freedman E."/>
            <person name="Gellesch M."/>
            <person name="Goldberg J."/>
            <person name="Griggs A."/>
            <person name="Gujja S."/>
            <person name="Heilman E."/>
            <person name="Heiman D."/>
            <person name="Howarth C."/>
            <person name="Mehta T."/>
            <person name="Neiman D."/>
            <person name="Pearson M."/>
            <person name="Roberts A."/>
            <person name="Saif S."/>
            <person name="Shea T."/>
            <person name="Shenoy N."/>
            <person name="Sisk P."/>
            <person name="Stolte C."/>
            <person name="Sykes S."/>
            <person name="White J."/>
            <person name="Yandava C."/>
            <person name="Haas B."/>
            <person name="Nusbaum C."/>
            <person name="Birren B."/>
        </authorList>
    </citation>
    <scope>NUCLEOTIDE SEQUENCE [LARGE SCALE GENOMIC DNA]</scope>
    <source>
        <strain evidence="3 4">NRRL 6337</strain>
    </source>
</reference>
<name>A0A086TMA6_9FUNG</name>
<proteinExistence type="inferred from homology"/>
<dbReference type="CDD" id="cd05236">
    <property type="entry name" value="FAR-N_SDR_e"/>
    <property type="match status" value="1"/>
</dbReference>
<dbReference type="InterPro" id="IPR026055">
    <property type="entry name" value="FAR"/>
</dbReference>
<accession>A0A086TMA6</accession>
<dbReference type="EMBL" id="KN042429">
    <property type="protein sequence ID" value="KFH63083.1"/>
    <property type="molecule type" value="Genomic_DNA"/>
</dbReference>